<dbReference type="Proteomes" id="UP000315460">
    <property type="component" value="Unassembled WGS sequence"/>
</dbReference>
<feature type="domain" description="HTH luxR-type" evidence="5">
    <location>
        <begin position="806"/>
        <end position="861"/>
    </location>
</feature>
<protein>
    <submittedName>
        <fullName evidence="6">Regulatory protein, luxR family</fullName>
    </submittedName>
</protein>
<dbReference type="SMART" id="SM00421">
    <property type="entry name" value="HTH_LUXR"/>
    <property type="match status" value="1"/>
</dbReference>
<dbReference type="InterPro" id="IPR000792">
    <property type="entry name" value="Tscrpt_reg_LuxR_C"/>
</dbReference>
<accession>A0ABY1N0Y5</accession>
<dbReference type="PANTHER" id="PTHR44688">
    <property type="entry name" value="DNA-BINDING TRANSCRIPTIONAL ACTIVATOR DEVR_DOSR"/>
    <property type="match status" value="1"/>
</dbReference>
<evidence type="ECO:0000256" key="3">
    <source>
        <dbReference type="ARBA" id="ARBA00023163"/>
    </source>
</evidence>
<dbReference type="Pfam" id="PF00196">
    <property type="entry name" value="GerE"/>
    <property type="match status" value="1"/>
</dbReference>
<evidence type="ECO:0000313" key="7">
    <source>
        <dbReference type="Proteomes" id="UP000315460"/>
    </source>
</evidence>
<evidence type="ECO:0000256" key="2">
    <source>
        <dbReference type="ARBA" id="ARBA00023125"/>
    </source>
</evidence>
<dbReference type="EMBL" id="FXTG01000003">
    <property type="protein sequence ID" value="SMO67756.1"/>
    <property type="molecule type" value="Genomic_DNA"/>
</dbReference>
<dbReference type="PANTHER" id="PTHR44688:SF16">
    <property type="entry name" value="DNA-BINDING TRANSCRIPTIONAL ACTIVATOR DEVR_DOSR"/>
    <property type="match status" value="1"/>
</dbReference>
<keyword evidence="1" id="KW-0805">Transcription regulation</keyword>
<dbReference type="CDD" id="cd06170">
    <property type="entry name" value="LuxR_C_like"/>
    <property type="match status" value="1"/>
</dbReference>
<feature type="compositionally biased region" description="Basic and acidic residues" evidence="4">
    <location>
        <begin position="289"/>
        <end position="298"/>
    </location>
</feature>
<dbReference type="SUPFAM" id="SSF48452">
    <property type="entry name" value="TPR-like"/>
    <property type="match status" value="1"/>
</dbReference>
<feature type="region of interest" description="Disordered" evidence="4">
    <location>
        <begin position="289"/>
        <end position="309"/>
    </location>
</feature>
<evidence type="ECO:0000259" key="5">
    <source>
        <dbReference type="PROSITE" id="PS50043"/>
    </source>
</evidence>
<dbReference type="PROSITE" id="PS50043">
    <property type="entry name" value="HTH_LUXR_2"/>
    <property type="match status" value="1"/>
</dbReference>
<dbReference type="RefSeq" id="WP_154829920.1">
    <property type="nucleotide sequence ID" value="NZ_BAAAQH010000012.1"/>
</dbReference>
<evidence type="ECO:0000313" key="6">
    <source>
        <dbReference type="EMBL" id="SMO67756.1"/>
    </source>
</evidence>
<reference evidence="6 7" key="1">
    <citation type="submission" date="2017-05" db="EMBL/GenBank/DDBJ databases">
        <authorList>
            <person name="Varghese N."/>
            <person name="Submissions S."/>
        </authorList>
    </citation>
    <scope>NUCLEOTIDE SEQUENCE [LARGE SCALE GENOMIC DNA]</scope>
    <source>
        <strain evidence="6 7">DSM 45139</strain>
    </source>
</reference>
<sequence length="861" mass="90141">MPAWNTSRAAVRSDTVARATALRIDTRRGVLVVGPPGAGASRCAADIAAGLRAAGVPVVIRDDLDRPGALSGVGASGVAGAAPRPSREVPPGAVLVASARVGAALPPGYDDEVSVRTTRLPLRPLTRGEAEKVVSAAVGMPVSARLVEALWACSHGNLTALRATYDDLAARKLTRRTRDRLELVEDPATAIAGVAVDPHLWIDPRTAATDTGPLTTAALARRIPLADLVHLHDDDVVSDLLSRGLLLERHEGGIEVLSVQPPVLARALRAGADHRRRREVYDAVLDRAGERAGHHEGDDTGAGSGVGVGAGDGAGDGVAGLPALFQPDPRIVAWALTNARPMAPACVLAAARAALDSHDYRTGVEIHDAAERAGLPLAPLQQAELSLIAGSCLRLLDRLPEAAAMLDRSLNCLRGDLGGPEFTRVLIENVTARADLAHYRDRDPEQSLPLIASAHQWLPADHPGHAVLDALTVVHLSYSGRYREADRAYGELTADLPAEWARRLEPIHALALDAMGQSDAALAVIRRVARRSRSMGNQTWASEEFLAALVSVMLHGFGITALLTELAPVVAVEQDDSVRVDHGVRRVADAEISLAAGDLPAAISAASDAVAIVEVDGPEDFLSRALSLYALAAAMSGQAATAEEYLQRMRAIPGYANSPVGPEIRGVEAGVLVCLGRPDEAGEVVRSLIDEGLNGAATRAALAGVLTADPEICRALAEVDVTGDVPVLVRDLAVAMSARNPRLLLDAARRARTYGLHMVAAVAADRARDAASPGSKFHSQAERMLATTELGGPLAGLTRVGAPTVSVPAGVSLTRRESQIADLVGQGLTNAEIAAELHLSKRTVEGHLNRIYSKTGTRLRG</sequence>
<dbReference type="InterPro" id="IPR036388">
    <property type="entry name" value="WH-like_DNA-bd_sf"/>
</dbReference>
<evidence type="ECO:0000256" key="1">
    <source>
        <dbReference type="ARBA" id="ARBA00023015"/>
    </source>
</evidence>
<comment type="caution">
    <text evidence="6">The sequence shown here is derived from an EMBL/GenBank/DDBJ whole genome shotgun (WGS) entry which is preliminary data.</text>
</comment>
<dbReference type="InterPro" id="IPR011990">
    <property type="entry name" value="TPR-like_helical_dom_sf"/>
</dbReference>
<evidence type="ECO:0000256" key="4">
    <source>
        <dbReference type="SAM" id="MobiDB-lite"/>
    </source>
</evidence>
<dbReference type="InterPro" id="IPR016032">
    <property type="entry name" value="Sig_transdc_resp-reg_C-effctor"/>
</dbReference>
<organism evidence="6 7">
    <name type="scientific">Dietzia kunjamensis subsp. schimae</name>
    <dbReference type="NCBI Taxonomy" id="498198"/>
    <lineage>
        <taxon>Bacteria</taxon>
        <taxon>Bacillati</taxon>
        <taxon>Actinomycetota</taxon>
        <taxon>Actinomycetes</taxon>
        <taxon>Mycobacteriales</taxon>
        <taxon>Dietziaceae</taxon>
        <taxon>Dietzia</taxon>
    </lineage>
</organism>
<gene>
    <name evidence="6" type="ORF">SAMN06265174_103298</name>
</gene>
<proteinExistence type="predicted"/>
<name>A0ABY1N0Y5_9ACTN</name>
<dbReference type="PRINTS" id="PR00038">
    <property type="entry name" value="HTHLUXR"/>
</dbReference>
<keyword evidence="2" id="KW-0238">DNA-binding</keyword>
<dbReference type="Gene3D" id="1.10.10.10">
    <property type="entry name" value="Winged helix-like DNA-binding domain superfamily/Winged helix DNA-binding domain"/>
    <property type="match status" value="1"/>
</dbReference>
<feature type="compositionally biased region" description="Gly residues" evidence="4">
    <location>
        <begin position="300"/>
        <end position="309"/>
    </location>
</feature>
<keyword evidence="3" id="KW-0804">Transcription</keyword>
<dbReference type="PROSITE" id="PS00622">
    <property type="entry name" value="HTH_LUXR_1"/>
    <property type="match status" value="1"/>
</dbReference>
<dbReference type="SUPFAM" id="SSF46894">
    <property type="entry name" value="C-terminal effector domain of the bipartite response regulators"/>
    <property type="match status" value="1"/>
</dbReference>
<keyword evidence="7" id="KW-1185">Reference proteome</keyword>